<dbReference type="PRINTS" id="PR00315">
    <property type="entry name" value="ELONGATNFCT"/>
</dbReference>
<dbReference type="InterPro" id="IPR050055">
    <property type="entry name" value="EF-Tu_GTPase"/>
</dbReference>
<dbReference type="InterPro" id="IPR004161">
    <property type="entry name" value="EFTu-like_2"/>
</dbReference>
<dbReference type="InterPro" id="IPR004535">
    <property type="entry name" value="Transl_elong_SelB"/>
</dbReference>
<dbReference type="Pfam" id="PF09107">
    <property type="entry name" value="WHD_3rd_SelB"/>
    <property type="match status" value="1"/>
</dbReference>
<dbReference type="GO" id="GO:0005525">
    <property type="term" value="F:GTP binding"/>
    <property type="evidence" value="ECO:0007669"/>
    <property type="project" value="UniProtKB-KW"/>
</dbReference>
<dbReference type="AlphaFoldDB" id="A0A1M4TK39"/>
<dbReference type="InterPro" id="IPR009001">
    <property type="entry name" value="Transl_elong_EF1A/Init_IF2_C"/>
</dbReference>
<dbReference type="Gene3D" id="3.40.50.300">
    <property type="entry name" value="P-loop containing nucleotide triphosphate hydrolases"/>
    <property type="match status" value="1"/>
</dbReference>
<dbReference type="InterPro" id="IPR015191">
    <property type="entry name" value="SelB_WHD4"/>
</dbReference>
<evidence type="ECO:0000256" key="2">
    <source>
        <dbReference type="ARBA" id="ARBA00015953"/>
    </source>
</evidence>
<dbReference type="SUPFAM" id="SSF46785">
    <property type="entry name" value="Winged helix' DNA-binding domain"/>
    <property type="match status" value="3"/>
</dbReference>
<dbReference type="Pfam" id="PF09106">
    <property type="entry name" value="WHD_2nd_SelB"/>
    <property type="match status" value="1"/>
</dbReference>
<evidence type="ECO:0000256" key="8">
    <source>
        <dbReference type="ARBA" id="ARBA00031615"/>
    </source>
</evidence>
<evidence type="ECO:0000259" key="9">
    <source>
        <dbReference type="PROSITE" id="PS51722"/>
    </source>
</evidence>
<reference evidence="11" key="1">
    <citation type="submission" date="2016-11" db="EMBL/GenBank/DDBJ databases">
        <authorList>
            <person name="Varghese N."/>
            <person name="Submissions S."/>
        </authorList>
    </citation>
    <scope>NUCLEOTIDE SEQUENCE [LARGE SCALE GENOMIC DNA]</scope>
    <source>
        <strain evidence="11">DSM 10124</strain>
    </source>
</reference>
<name>A0A1M4TK39_9CLOT</name>
<dbReference type="InterPro" id="IPR015190">
    <property type="entry name" value="Elong_fac_SelB-wing-hlx_typ-2"/>
</dbReference>
<evidence type="ECO:0000256" key="4">
    <source>
        <dbReference type="ARBA" id="ARBA00022741"/>
    </source>
</evidence>
<dbReference type="PROSITE" id="PS51722">
    <property type="entry name" value="G_TR_2"/>
    <property type="match status" value="1"/>
</dbReference>
<dbReference type="SUPFAM" id="SSF50447">
    <property type="entry name" value="Translation proteins"/>
    <property type="match status" value="1"/>
</dbReference>
<keyword evidence="6" id="KW-0342">GTP-binding</keyword>
<dbReference type="NCBIfam" id="TIGR00475">
    <property type="entry name" value="selB"/>
    <property type="match status" value="1"/>
</dbReference>
<keyword evidence="5" id="KW-0648">Protein biosynthesis</keyword>
<gene>
    <name evidence="10" type="ORF">SAMN02746091_00420</name>
</gene>
<keyword evidence="4" id="KW-0547">Nucleotide-binding</keyword>
<dbReference type="Pfam" id="PF25461">
    <property type="entry name" value="Beta-barrel_SelB"/>
    <property type="match status" value="1"/>
</dbReference>
<dbReference type="InterPro" id="IPR057335">
    <property type="entry name" value="Beta-barrel_SelB"/>
</dbReference>
<evidence type="ECO:0000256" key="5">
    <source>
        <dbReference type="ARBA" id="ARBA00022917"/>
    </source>
</evidence>
<dbReference type="EMBL" id="FQVG01000004">
    <property type="protein sequence ID" value="SHE44831.1"/>
    <property type="molecule type" value="Genomic_DNA"/>
</dbReference>
<protein>
    <recommendedName>
        <fullName evidence="2">Selenocysteine-specific elongation factor</fullName>
    </recommendedName>
    <alternativeName>
        <fullName evidence="8">SelB translation factor</fullName>
    </alternativeName>
</protein>
<keyword evidence="11" id="KW-1185">Reference proteome</keyword>
<sequence>MQNVIIGTAGHIDHGKTTLIKALTGRDTDTLREEKERGITINLGFTYFDLPSKRRAGIVDVPGHEKFIKNMLAGVSGIDIFLLVIAADEGIMPQTREHLNILKLLDIKKGIVVLTKIDLVDKEWLQFVSDDVKEFLKDTPFKGAPIIPVSSITKEGIDMLVNTIDNLTKEINERDILTDFRLPVDRSFTVPGFGTVVTGTLISGSITVGEECEIYTKGLRGKVRNLQVHEKDVKTAFAGQRVAINISGVKKDDVERGDVVAKIGSLESSMMIDCRLNYLEDAPKKLKNRDRIKLYHGTKEIIGRVILLEKDELAPGDTALVQFRLEEPIASRRGDKFIIRTYSPMITIGGGTILEPNAKKHKIGDSRVIEELLIKEKGTAYELVEKIIEKHSQSFPNIDEIRKLAGRGIENLEQIIEGLCIDKRVHLIDIGTEKIYVHFSYIKSLKEDAKQILNEYHIKNPLNYGMNKEEFKNKLFEQEKRTKLIDMLFNLLREDTIDLNTKYVKLKGFEIKLNKRQTEIKEKILNELKNANLMPPKIDTILDIFGREKETAKAILNLLIEDEVLVKIENEYYIMKDNIDYVKQWIADYIEKKGEISTSTFRDELKLNRKYAVMILEYLDSIKFTKRIEDKRVLYR</sequence>
<evidence type="ECO:0000313" key="10">
    <source>
        <dbReference type="EMBL" id="SHE44831.1"/>
    </source>
</evidence>
<dbReference type="PROSITE" id="PS00301">
    <property type="entry name" value="G_TR_1"/>
    <property type="match status" value="1"/>
</dbReference>
<dbReference type="GO" id="GO:0003924">
    <property type="term" value="F:GTPase activity"/>
    <property type="evidence" value="ECO:0007669"/>
    <property type="project" value="InterPro"/>
</dbReference>
<evidence type="ECO:0000256" key="1">
    <source>
        <dbReference type="ARBA" id="ARBA00004496"/>
    </source>
</evidence>
<evidence type="ECO:0000313" key="11">
    <source>
        <dbReference type="Proteomes" id="UP000184423"/>
    </source>
</evidence>
<dbReference type="GO" id="GO:0001514">
    <property type="term" value="P:selenocysteine incorporation"/>
    <property type="evidence" value="ECO:0007669"/>
    <property type="project" value="InterPro"/>
</dbReference>
<dbReference type="InterPro" id="IPR031157">
    <property type="entry name" value="G_TR_CS"/>
</dbReference>
<keyword evidence="3" id="KW-0963">Cytoplasm</keyword>
<evidence type="ECO:0000256" key="3">
    <source>
        <dbReference type="ARBA" id="ARBA00022490"/>
    </source>
</evidence>
<dbReference type="PANTHER" id="PTHR43721">
    <property type="entry name" value="ELONGATION FACTOR TU-RELATED"/>
    <property type="match status" value="1"/>
</dbReference>
<keyword evidence="10" id="KW-0251">Elongation factor</keyword>
<dbReference type="Gene3D" id="2.40.30.10">
    <property type="entry name" value="Translation factors"/>
    <property type="match status" value="2"/>
</dbReference>
<accession>A0A1M4TK39</accession>
<dbReference type="InterPro" id="IPR000795">
    <property type="entry name" value="T_Tr_GTP-bd_dom"/>
</dbReference>
<evidence type="ECO:0000256" key="6">
    <source>
        <dbReference type="ARBA" id="ARBA00023134"/>
    </source>
</evidence>
<feature type="domain" description="Tr-type G" evidence="9">
    <location>
        <begin position="1"/>
        <end position="173"/>
    </location>
</feature>
<dbReference type="SUPFAM" id="SSF52540">
    <property type="entry name" value="P-loop containing nucleoside triphosphate hydrolases"/>
    <property type="match status" value="1"/>
</dbReference>
<dbReference type="CDD" id="cd15491">
    <property type="entry name" value="selB_III"/>
    <property type="match status" value="1"/>
</dbReference>
<evidence type="ECO:0000256" key="7">
    <source>
        <dbReference type="ARBA" id="ARBA00025526"/>
    </source>
</evidence>
<dbReference type="PANTHER" id="PTHR43721:SF22">
    <property type="entry name" value="ELONGATION FACTOR TU, MITOCHONDRIAL"/>
    <property type="match status" value="1"/>
</dbReference>
<dbReference type="Pfam" id="PF03144">
    <property type="entry name" value="GTP_EFTU_D2"/>
    <property type="match status" value="1"/>
</dbReference>
<dbReference type="InterPro" id="IPR036390">
    <property type="entry name" value="WH_DNA-bd_sf"/>
</dbReference>
<organism evidence="10 11">
    <name type="scientific">Caloramator proteoclasticus DSM 10124</name>
    <dbReference type="NCBI Taxonomy" id="1121262"/>
    <lineage>
        <taxon>Bacteria</taxon>
        <taxon>Bacillati</taxon>
        <taxon>Bacillota</taxon>
        <taxon>Clostridia</taxon>
        <taxon>Eubacteriales</taxon>
        <taxon>Clostridiaceae</taxon>
        <taxon>Caloramator</taxon>
    </lineage>
</organism>
<dbReference type="Gene3D" id="1.10.10.2770">
    <property type="match status" value="1"/>
</dbReference>
<dbReference type="InterPro" id="IPR005225">
    <property type="entry name" value="Small_GTP-bd"/>
</dbReference>
<dbReference type="NCBIfam" id="TIGR00231">
    <property type="entry name" value="small_GTP"/>
    <property type="match status" value="1"/>
</dbReference>
<dbReference type="FunFam" id="3.40.50.300:FF:001064">
    <property type="entry name" value="Selenocysteine-specific translation elongation factor"/>
    <property type="match status" value="1"/>
</dbReference>
<dbReference type="InterPro" id="IPR009000">
    <property type="entry name" value="Transl_B-barrel_sf"/>
</dbReference>
<dbReference type="SUPFAM" id="SSF50465">
    <property type="entry name" value="EF-Tu/eEF-1alpha/eIF2-gamma C-terminal domain"/>
    <property type="match status" value="1"/>
</dbReference>
<comment type="subcellular location">
    <subcellularLocation>
        <location evidence="1">Cytoplasm</location>
    </subcellularLocation>
</comment>
<dbReference type="CDD" id="cd03696">
    <property type="entry name" value="SelB_II"/>
    <property type="match status" value="1"/>
</dbReference>
<dbReference type="Gene3D" id="1.10.10.10">
    <property type="entry name" value="Winged helix-like DNA-binding domain superfamily/Winged helix DNA-binding domain"/>
    <property type="match status" value="1"/>
</dbReference>
<proteinExistence type="predicted"/>
<dbReference type="GO" id="GO:0005829">
    <property type="term" value="C:cytosol"/>
    <property type="evidence" value="ECO:0007669"/>
    <property type="project" value="TreeGrafter"/>
</dbReference>
<dbReference type="GO" id="GO:0003746">
    <property type="term" value="F:translation elongation factor activity"/>
    <property type="evidence" value="ECO:0007669"/>
    <property type="project" value="UniProtKB-KW"/>
</dbReference>
<dbReference type="GO" id="GO:0003723">
    <property type="term" value="F:RNA binding"/>
    <property type="evidence" value="ECO:0007669"/>
    <property type="project" value="InterPro"/>
</dbReference>
<dbReference type="CDD" id="cd04171">
    <property type="entry name" value="SelB"/>
    <property type="match status" value="1"/>
</dbReference>
<dbReference type="Pfam" id="PF00009">
    <property type="entry name" value="GTP_EFTU"/>
    <property type="match status" value="1"/>
</dbReference>
<comment type="function">
    <text evidence="7">Translation factor necessary for the incorporation of selenocysteine into proteins. It probably replaces EF-Tu for the insertion of selenocysteine directed by the UGA codon. SelB binds GTP and GDP.</text>
</comment>
<dbReference type="InterPro" id="IPR027417">
    <property type="entry name" value="P-loop_NTPase"/>
</dbReference>
<dbReference type="Proteomes" id="UP000184423">
    <property type="component" value="Unassembled WGS sequence"/>
</dbReference>
<dbReference type="InterPro" id="IPR036388">
    <property type="entry name" value="WH-like_DNA-bd_sf"/>
</dbReference>
<dbReference type="RefSeq" id="WP_027308553.1">
    <property type="nucleotide sequence ID" value="NZ_FQVG01000004.1"/>
</dbReference>